<reference evidence="1" key="1">
    <citation type="submission" date="2023-10" db="EMBL/GenBank/DDBJ databases">
        <authorList>
            <person name="Chen Y."/>
            <person name="Shah S."/>
            <person name="Dougan E. K."/>
            <person name="Thang M."/>
            <person name="Chan C."/>
        </authorList>
    </citation>
    <scope>NUCLEOTIDE SEQUENCE [LARGE SCALE GENOMIC DNA]</scope>
</reference>
<gene>
    <name evidence="1" type="ORF">PCOR1329_LOCUS84756</name>
</gene>
<evidence type="ECO:0008006" key="3">
    <source>
        <dbReference type="Google" id="ProtNLM"/>
    </source>
</evidence>
<evidence type="ECO:0000313" key="2">
    <source>
        <dbReference type="Proteomes" id="UP001189429"/>
    </source>
</evidence>
<accession>A0ABN9YIF8</accession>
<comment type="caution">
    <text evidence="1">The sequence shown here is derived from an EMBL/GenBank/DDBJ whole genome shotgun (WGS) entry which is preliminary data.</text>
</comment>
<organism evidence="1 2">
    <name type="scientific">Prorocentrum cordatum</name>
    <dbReference type="NCBI Taxonomy" id="2364126"/>
    <lineage>
        <taxon>Eukaryota</taxon>
        <taxon>Sar</taxon>
        <taxon>Alveolata</taxon>
        <taxon>Dinophyceae</taxon>
        <taxon>Prorocentrales</taxon>
        <taxon>Prorocentraceae</taxon>
        <taxon>Prorocentrum</taxon>
    </lineage>
</organism>
<feature type="non-terminal residue" evidence="1">
    <location>
        <position position="131"/>
    </location>
</feature>
<proteinExistence type="predicted"/>
<evidence type="ECO:0000313" key="1">
    <source>
        <dbReference type="EMBL" id="CAK0910632.1"/>
    </source>
</evidence>
<dbReference type="EMBL" id="CAUYUJ010022434">
    <property type="protein sequence ID" value="CAK0910632.1"/>
    <property type="molecule type" value="Genomic_DNA"/>
</dbReference>
<protein>
    <recommendedName>
        <fullName evidence="3">Late endosomal/lysosomal adaptor and MAPK and MTOR activator 5</fullName>
    </recommendedName>
</protein>
<sequence length="131" mass="14131">MENVDQIHNVLSAQVQKRADFQDAERKAIHSQSRGVTCAIRVTDQKGNVLGQSEALPLLPLLLYLTETLATVGANGMRPCGDNSLVDKGNLYVASQSPACLHAEAGGPSGDLVTLVEVADEELHYLQNYRT</sequence>
<keyword evidence="2" id="KW-1185">Reference proteome</keyword>
<dbReference type="Proteomes" id="UP001189429">
    <property type="component" value="Unassembled WGS sequence"/>
</dbReference>
<name>A0ABN9YIF8_9DINO</name>